<dbReference type="InterPro" id="IPR001584">
    <property type="entry name" value="Integrase_cat-core"/>
</dbReference>
<dbReference type="InterPro" id="IPR012337">
    <property type="entry name" value="RNaseH-like_sf"/>
</dbReference>
<dbReference type="Proteomes" id="UP001159363">
    <property type="component" value="Chromosome 6"/>
</dbReference>
<organism evidence="3 4">
    <name type="scientific">Dryococelus australis</name>
    <dbReference type="NCBI Taxonomy" id="614101"/>
    <lineage>
        <taxon>Eukaryota</taxon>
        <taxon>Metazoa</taxon>
        <taxon>Ecdysozoa</taxon>
        <taxon>Arthropoda</taxon>
        <taxon>Hexapoda</taxon>
        <taxon>Insecta</taxon>
        <taxon>Pterygota</taxon>
        <taxon>Neoptera</taxon>
        <taxon>Polyneoptera</taxon>
        <taxon>Phasmatodea</taxon>
        <taxon>Verophasmatodea</taxon>
        <taxon>Anareolatae</taxon>
        <taxon>Phasmatidae</taxon>
        <taxon>Eurycanthinae</taxon>
        <taxon>Dryococelus</taxon>
    </lineage>
</organism>
<feature type="compositionally biased region" description="Acidic residues" evidence="1">
    <location>
        <begin position="230"/>
        <end position="241"/>
    </location>
</feature>
<dbReference type="PROSITE" id="PS50994">
    <property type="entry name" value="INTEGRASE"/>
    <property type="match status" value="1"/>
</dbReference>
<dbReference type="InterPro" id="IPR050951">
    <property type="entry name" value="Retrovirus_Pol_polyprotein"/>
</dbReference>
<protein>
    <recommendedName>
        <fullName evidence="2">Integrase catalytic domain-containing protein</fullName>
    </recommendedName>
</protein>
<name>A0ABQ9H714_9NEOP</name>
<feature type="region of interest" description="Disordered" evidence="1">
    <location>
        <begin position="192"/>
        <end position="264"/>
    </location>
</feature>
<dbReference type="SUPFAM" id="SSF53098">
    <property type="entry name" value="Ribonuclease H-like"/>
    <property type="match status" value="1"/>
</dbReference>
<reference evidence="3 4" key="1">
    <citation type="submission" date="2023-02" db="EMBL/GenBank/DDBJ databases">
        <title>LHISI_Scaffold_Assembly.</title>
        <authorList>
            <person name="Stuart O.P."/>
            <person name="Cleave R."/>
            <person name="Magrath M.J.L."/>
            <person name="Mikheyev A.S."/>
        </authorList>
    </citation>
    <scope>NUCLEOTIDE SEQUENCE [LARGE SCALE GENOMIC DNA]</scope>
    <source>
        <strain evidence="3">Daus_M_001</strain>
        <tissue evidence="3">Leg muscle</tissue>
    </source>
</reference>
<dbReference type="Pfam" id="PF00665">
    <property type="entry name" value="rve"/>
    <property type="match status" value="1"/>
</dbReference>
<accession>A0ABQ9H714</accession>
<keyword evidence="4" id="KW-1185">Reference proteome</keyword>
<dbReference type="PANTHER" id="PTHR37984:SF9">
    <property type="entry name" value="INTEGRASE CATALYTIC DOMAIN-CONTAINING PROTEIN"/>
    <property type="match status" value="1"/>
</dbReference>
<proteinExistence type="predicted"/>
<evidence type="ECO:0000313" key="4">
    <source>
        <dbReference type="Proteomes" id="UP001159363"/>
    </source>
</evidence>
<evidence type="ECO:0000259" key="2">
    <source>
        <dbReference type="PROSITE" id="PS50994"/>
    </source>
</evidence>
<feature type="domain" description="Integrase catalytic" evidence="2">
    <location>
        <begin position="40"/>
        <end position="144"/>
    </location>
</feature>
<gene>
    <name evidence="3" type="ORF">PR048_020559</name>
</gene>
<dbReference type="InterPro" id="IPR036397">
    <property type="entry name" value="RNaseH_sf"/>
</dbReference>
<feature type="compositionally biased region" description="Basic and acidic residues" evidence="1">
    <location>
        <begin position="252"/>
        <end position="264"/>
    </location>
</feature>
<dbReference type="Gene3D" id="3.30.420.10">
    <property type="entry name" value="Ribonuclease H-like superfamily/Ribonuclease H"/>
    <property type="match status" value="1"/>
</dbReference>
<sequence length="264" mass="30942">MDLAERDGTHYLVIIYHSRYPEIFQLLDTKNLNHHIKMSVFSRQGIPREVQSDNGTQYSSQAFKDFAAEYQFSHITSSPRYAQSNGQVEAAIKNPSPITDGRSLRDTLPATYQNIQPKIVDKNKFIVIHDEAKSRQKAHFDRRHRTREIFPLQPNQRVWITDLQRFGKVISEEEAPRSFSVSSHGRIIRRNKYHLNPVQGEEEDEQQGSYPLEGEKPTVRTMPRKNMEAALEEEEEEEGEDWVQQRSLSSEMVDRQRREEDEEE</sequence>
<evidence type="ECO:0000313" key="3">
    <source>
        <dbReference type="EMBL" id="KAJ8879938.1"/>
    </source>
</evidence>
<dbReference type="EMBL" id="JARBHB010000007">
    <property type="protein sequence ID" value="KAJ8879938.1"/>
    <property type="molecule type" value="Genomic_DNA"/>
</dbReference>
<comment type="caution">
    <text evidence="3">The sequence shown here is derived from an EMBL/GenBank/DDBJ whole genome shotgun (WGS) entry which is preliminary data.</text>
</comment>
<evidence type="ECO:0000256" key="1">
    <source>
        <dbReference type="SAM" id="MobiDB-lite"/>
    </source>
</evidence>
<dbReference type="PANTHER" id="PTHR37984">
    <property type="entry name" value="PROTEIN CBG26694"/>
    <property type="match status" value="1"/>
</dbReference>